<comment type="caution">
    <text evidence="4">The sequence shown here is derived from an EMBL/GenBank/DDBJ whole genome shotgun (WGS) entry which is preliminary data.</text>
</comment>
<accession>X1AV54</accession>
<keyword evidence="3" id="KW-0808">Transferase</keyword>
<dbReference type="EMBL" id="BART01012910">
    <property type="protein sequence ID" value="GAG86874.1"/>
    <property type="molecule type" value="Genomic_DNA"/>
</dbReference>
<dbReference type="PANTHER" id="PTHR11986">
    <property type="entry name" value="AMINOTRANSFERASE CLASS III"/>
    <property type="match status" value="1"/>
</dbReference>
<reference evidence="4" key="1">
    <citation type="journal article" date="2014" name="Front. Microbiol.">
        <title>High frequency of phylogenetically diverse reductive dehalogenase-homologous genes in deep subseafloor sedimentary metagenomes.</title>
        <authorList>
            <person name="Kawai M."/>
            <person name="Futagami T."/>
            <person name="Toyoda A."/>
            <person name="Takaki Y."/>
            <person name="Nishi S."/>
            <person name="Hori S."/>
            <person name="Arai W."/>
            <person name="Tsubouchi T."/>
            <person name="Morono Y."/>
            <person name="Uchiyama I."/>
            <person name="Ito T."/>
            <person name="Fujiyama A."/>
            <person name="Inagaki F."/>
            <person name="Takami H."/>
        </authorList>
    </citation>
    <scope>NUCLEOTIDE SEQUENCE</scope>
    <source>
        <strain evidence="4">Expedition CK06-06</strain>
    </source>
</reference>
<dbReference type="Gene3D" id="3.40.640.10">
    <property type="entry name" value="Type I PLP-dependent aspartate aminotransferase-like (Major domain)"/>
    <property type="match status" value="1"/>
</dbReference>
<name>X1AV54_9ZZZZ</name>
<gene>
    <name evidence="4" type="ORF">S01H4_26685</name>
</gene>
<evidence type="ECO:0000256" key="2">
    <source>
        <dbReference type="ARBA" id="ARBA00022576"/>
    </source>
</evidence>
<proteinExistence type="predicted"/>
<dbReference type="PANTHER" id="PTHR11986:SF79">
    <property type="entry name" value="ACETYLORNITHINE AMINOTRANSFERASE, MITOCHONDRIAL"/>
    <property type="match status" value="1"/>
</dbReference>
<evidence type="ECO:0000256" key="1">
    <source>
        <dbReference type="ARBA" id="ARBA00001933"/>
    </source>
</evidence>
<feature type="non-terminal residue" evidence="4">
    <location>
        <position position="1"/>
    </location>
</feature>
<evidence type="ECO:0000256" key="3">
    <source>
        <dbReference type="ARBA" id="ARBA00022679"/>
    </source>
</evidence>
<sequence>VITEPYQGGAGFIFPPEGWLKALENWAKKRGLLFIVDEVQSSFGRTGKMFMIEWEDIRPNMLCLGKGFGSGMPAAGLVGETKIFDCMKRGEMSSTTGGNPLASAASWAVLDVLEDEKLPQNA</sequence>
<dbReference type="InterPro" id="IPR015421">
    <property type="entry name" value="PyrdxlP-dep_Trfase_major"/>
</dbReference>
<keyword evidence="2" id="KW-0032">Aminotransferase</keyword>
<evidence type="ECO:0000313" key="4">
    <source>
        <dbReference type="EMBL" id="GAG86874.1"/>
    </source>
</evidence>
<dbReference type="InterPro" id="IPR015424">
    <property type="entry name" value="PyrdxlP-dep_Trfase"/>
</dbReference>
<dbReference type="InterPro" id="IPR005814">
    <property type="entry name" value="Aminotrans_3"/>
</dbReference>
<dbReference type="AlphaFoldDB" id="X1AV54"/>
<evidence type="ECO:0008006" key="5">
    <source>
        <dbReference type="Google" id="ProtNLM"/>
    </source>
</evidence>
<organism evidence="4">
    <name type="scientific">marine sediment metagenome</name>
    <dbReference type="NCBI Taxonomy" id="412755"/>
    <lineage>
        <taxon>unclassified sequences</taxon>
        <taxon>metagenomes</taxon>
        <taxon>ecological metagenomes</taxon>
    </lineage>
</organism>
<dbReference type="Pfam" id="PF00202">
    <property type="entry name" value="Aminotran_3"/>
    <property type="match status" value="1"/>
</dbReference>
<dbReference type="GO" id="GO:0030170">
    <property type="term" value="F:pyridoxal phosphate binding"/>
    <property type="evidence" value="ECO:0007669"/>
    <property type="project" value="InterPro"/>
</dbReference>
<protein>
    <recommendedName>
        <fullName evidence="5">Aspartate aminotransferase family protein</fullName>
    </recommendedName>
</protein>
<dbReference type="GO" id="GO:0042802">
    <property type="term" value="F:identical protein binding"/>
    <property type="evidence" value="ECO:0007669"/>
    <property type="project" value="TreeGrafter"/>
</dbReference>
<dbReference type="SUPFAM" id="SSF53383">
    <property type="entry name" value="PLP-dependent transferases"/>
    <property type="match status" value="1"/>
</dbReference>
<comment type="cofactor">
    <cofactor evidence="1">
        <name>pyridoxal 5'-phosphate</name>
        <dbReference type="ChEBI" id="CHEBI:597326"/>
    </cofactor>
</comment>
<dbReference type="InterPro" id="IPR050103">
    <property type="entry name" value="Class-III_PLP-dep_AT"/>
</dbReference>
<dbReference type="GO" id="GO:0008483">
    <property type="term" value="F:transaminase activity"/>
    <property type="evidence" value="ECO:0007669"/>
    <property type="project" value="UniProtKB-KW"/>
</dbReference>